<dbReference type="PATRIC" id="fig|45067.4.peg.2564"/>
<proteinExistence type="predicted"/>
<dbReference type="eggNOG" id="ENOG5033C6N">
    <property type="taxonomic scope" value="Bacteria"/>
</dbReference>
<evidence type="ECO:0000313" key="2">
    <source>
        <dbReference type="Proteomes" id="UP000054869"/>
    </source>
</evidence>
<keyword evidence="2" id="KW-1185">Reference proteome</keyword>
<organism evidence="1 2">
    <name type="scientific">Legionella lansingensis</name>
    <dbReference type="NCBI Taxonomy" id="45067"/>
    <lineage>
        <taxon>Bacteria</taxon>
        <taxon>Pseudomonadati</taxon>
        <taxon>Pseudomonadota</taxon>
        <taxon>Gammaproteobacteria</taxon>
        <taxon>Legionellales</taxon>
        <taxon>Legionellaceae</taxon>
        <taxon>Legionella</taxon>
    </lineage>
</organism>
<sequence length="109" mass="13189">MLIYEVNLEVNRPIFEDYIRWLQPHIKELLTFDGFLKADLLFDTNDEQADVRKITIAYYLKDYQSYYNYINGPAVTMREQGSQRFKGQFVAHRRLLELQRSYLPNELLY</sequence>
<gene>
    <name evidence="1" type="ORF">Llan_2443</name>
</gene>
<dbReference type="STRING" id="45067.Llan_2443"/>
<accession>A0A0W0VFE7</accession>
<reference evidence="1 2" key="1">
    <citation type="submission" date="2015-11" db="EMBL/GenBank/DDBJ databases">
        <title>Genomic analysis of 38 Legionella species identifies large and diverse effector repertoires.</title>
        <authorList>
            <person name="Burstein D."/>
            <person name="Amaro F."/>
            <person name="Zusman T."/>
            <person name="Lifshitz Z."/>
            <person name="Cohen O."/>
            <person name="Gilbert J.A."/>
            <person name="Pupko T."/>
            <person name="Shuman H.A."/>
            <person name="Segal G."/>
        </authorList>
    </citation>
    <scope>NUCLEOTIDE SEQUENCE [LARGE SCALE GENOMIC DNA]</scope>
    <source>
        <strain evidence="1 2">ATCC 49751</strain>
    </source>
</reference>
<comment type="caution">
    <text evidence="1">The sequence shown here is derived from an EMBL/GenBank/DDBJ whole genome shotgun (WGS) entry which is preliminary data.</text>
</comment>
<name>A0A0W0VFE7_9GAMM</name>
<dbReference type="OrthoDB" id="34442at2"/>
<dbReference type="Pfam" id="PF14114">
    <property type="entry name" value="DUF4286"/>
    <property type="match status" value="1"/>
</dbReference>
<dbReference type="RefSeq" id="WP_028373874.1">
    <property type="nucleotide sequence ID" value="NZ_CAAAJD010000032.1"/>
</dbReference>
<dbReference type="EMBL" id="LNYI01000057">
    <property type="protein sequence ID" value="KTD18840.1"/>
    <property type="molecule type" value="Genomic_DNA"/>
</dbReference>
<dbReference type="Proteomes" id="UP000054869">
    <property type="component" value="Unassembled WGS sequence"/>
</dbReference>
<dbReference type="AlphaFoldDB" id="A0A0W0VFE7"/>
<dbReference type="InterPro" id="IPR025563">
    <property type="entry name" value="DUF4286"/>
</dbReference>
<evidence type="ECO:0008006" key="3">
    <source>
        <dbReference type="Google" id="ProtNLM"/>
    </source>
</evidence>
<protein>
    <recommendedName>
        <fullName evidence="3">DUF4286 domain-containing protein</fullName>
    </recommendedName>
</protein>
<evidence type="ECO:0000313" key="1">
    <source>
        <dbReference type="EMBL" id="KTD18840.1"/>
    </source>
</evidence>